<name>A0A5D3DTB1_CUCMM</name>
<protein>
    <submittedName>
        <fullName evidence="2">CACTA en-spm transposon protein</fullName>
    </submittedName>
</protein>
<evidence type="ECO:0000313" key="3">
    <source>
        <dbReference type="Proteomes" id="UP000321947"/>
    </source>
</evidence>
<dbReference type="Proteomes" id="UP000321947">
    <property type="component" value="Unassembled WGS sequence"/>
</dbReference>
<gene>
    <name evidence="2" type="ORF">E5676_scaffold124G00840</name>
</gene>
<feature type="region of interest" description="Disordered" evidence="1">
    <location>
        <begin position="124"/>
        <end position="245"/>
    </location>
</feature>
<feature type="compositionally biased region" description="Basic residues" evidence="1">
    <location>
        <begin position="157"/>
        <end position="169"/>
    </location>
</feature>
<feature type="compositionally biased region" description="Low complexity" evidence="1">
    <location>
        <begin position="214"/>
        <end position="225"/>
    </location>
</feature>
<dbReference type="EMBL" id="SSTD01003357">
    <property type="protein sequence ID" value="TYK26784.1"/>
    <property type="molecule type" value="Genomic_DNA"/>
</dbReference>
<organism evidence="2 3">
    <name type="scientific">Cucumis melo var. makuwa</name>
    <name type="common">Oriental melon</name>
    <dbReference type="NCBI Taxonomy" id="1194695"/>
    <lineage>
        <taxon>Eukaryota</taxon>
        <taxon>Viridiplantae</taxon>
        <taxon>Streptophyta</taxon>
        <taxon>Embryophyta</taxon>
        <taxon>Tracheophyta</taxon>
        <taxon>Spermatophyta</taxon>
        <taxon>Magnoliopsida</taxon>
        <taxon>eudicotyledons</taxon>
        <taxon>Gunneridae</taxon>
        <taxon>Pentapetalae</taxon>
        <taxon>rosids</taxon>
        <taxon>fabids</taxon>
        <taxon>Cucurbitales</taxon>
        <taxon>Cucurbitaceae</taxon>
        <taxon>Benincaseae</taxon>
        <taxon>Cucumis</taxon>
    </lineage>
</organism>
<sequence length="245" mass="27049">MDAMFLKFADDLDNLTGGSLSVSDNLANERILLINSPGMEKPISLCVVHFSQAIGVCVQKTFPVRCHQWTDVDGDYIEVVKDNVQWFFVLDFNDQAMNRHFKKYNDLEEVHATQPNLLMLSRVCSPPEPSPSFQPRRKIRLSRSAHAERSPVQPVSRSHRPKLSPRHPSRSAVDPSASLVRITDVHTPSRVAPLRSDAAQSKRPSAAVVERSRGVVGPPVAVAPPESGSQRLIVRGPDPTEAPAP</sequence>
<evidence type="ECO:0000313" key="2">
    <source>
        <dbReference type="EMBL" id="TYK26784.1"/>
    </source>
</evidence>
<comment type="caution">
    <text evidence="2">The sequence shown here is derived from an EMBL/GenBank/DDBJ whole genome shotgun (WGS) entry which is preliminary data.</text>
</comment>
<dbReference type="AlphaFoldDB" id="A0A5D3DTB1"/>
<proteinExistence type="predicted"/>
<evidence type="ECO:0000256" key="1">
    <source>
        <dbReference type="SAM" id="MobiDB-lite"/>
    </source>
</evidence>
<reference evidence="2 3" key="1">
    <citation type="submission" date="2019-08" db="EMBL/GenBank/DDBJ databases">
        <title>Draft genome sequences of two oriental melons (Cucumis melo L. var makuwa).</title>
        <authorList>
            <person name="Kwon S.-Y."/>
        </authorList>
    </citation>
    <scope>NUCLEOTIDE SEQUENCE [LARGE SCALE GENOMIC DNA]</scope>
    <source>
        <strain evidence="3">cv. Chang Bougi</strain>
        <tissue evidence="2">Leaf</tissue>
    </source>
</reference>
<accession>A0A5D3DTB1</accession>